<evidence type="ECO:0000313" key="2">
    <source>
        <dbReference type="EMBL" id="RKP15153.1"/>
    </source>
</evidence>
<dbReference type="InterPro" id="IPR002828">
    <property type="entry name" value="SurE-like_Pase/nucleotidase"/>
</dbReference>
<feature type="domain" description="Survival protein SurE-like phosphatase/nucleotidase" evidence="1">
    <location>
        <begin position="4"/>
        <end position="197"/>
    </location>
</feature>
<dbReference type="SUPFAM" id="SSF64167">
    <property type="entry name" value="SurE-like"/>
    <property type="match status" value="1"/>
</dbReference>
<dbReference type="GO" id="GO:0000932">
    <property type="term" value="C:P-body"/>
    <property type="evidence" value="ECO:0007669"/>
    <property type="project" value="TreeGrafter"/>
</dbReference>
<evidence type="ECO:0000259" key="1">
    <source>
        <dbReference type="Pfam" id="PF01975"/>
    </source>
</evidence>
<dbReference type="InterPro" id="IPR027746">
    <property type="entry name" value="TTL"/>
</dbReference>
<protein>
    <submittedName>
        <fullName evidence="2">Survival protein sure-like phosphatase/nucleotidase</fullName>
    </submittedName>
</protein>
<sequence>LRLLVTNDDGPPGSESPFVAEFIQDIVHAHPHPHSVCLPSCQKSWISKAHLITETLHASLYDPVTGLTKELTEEQIEGATMDPAHWVFVSGTPAACVNIALHHLHTKAPFDAVISGPNVGMNSGTTYSLSSGTIGAALEASLNGLPAIAVSYGYTSPKDIRSEDRVTLAHAKAMKVIDHLLQGEVWPEGALYNVNIPL</sequence>
<reference evidence="3" key="1">
    <citation type="journal article" date="2018" name="Nat. Microbiol.">
        <title>Leveraging single-cell genomics to expand the fungal tree of life.</title>
        <authorList>
            <person name="Ahrendt S.R."/>
            <person name="Quandt C.A."/>
            <person name="Ciobanu D."/>
            <person name="Clum A."/>
            <person name="Salamov A."/>
            <person name="Andreopoulos B."/>
            <person name="Cheng J.F."/>
            <person name="Woyke T."/>
            <person name="Pelin A."/>
            <person name="Henrissat B."/>
            <person name="Reynolds N.K."/>
            <person name="Benny G.L."/>
            <person name="Smith M.E."/>
            <person name="James T.Y."/>
            <person name="Grigoriev I.V."/>
        </authorList>
    </citation>
    <scope>NUCLEOTIDE SEQUENCE [LARGE SCALE GENOMIC DNA]</scope>
</reference>
<name>A0A4P9Y7W1_9FUNG</name>
<dbReference type="PANTHER" id="PTHR47551:SF1">
    <property type="entry name" value="TUBULIN--TYROSINE LIGASE PBY1-RELATED"/>
    <property type="match status" value="1"/>
</dbReference>
<organism evidence="2 3">
    <name type="scientific">Piptocephalis cylindrospora</name>
    <dbReference type="NCBI Taxonomy" id="1907219"/>
    <lineage>
        <taxon>Eukaryota</taxon>
        <taxon>Fungi</taxon>
        <taxon>Fungi incertae sedis</taxon>
        <taxon>Zoopagomycota</taxon>
        <taxon>Zoopagomycotina</taxon>
        <taxon>Zoopagomycetes</taxon>
        <taxon>Zoopagales</taxon>
        <taxon>Piptocephalidaceae</taxon>
        <taxon>Piptocephalis</taxon>
    </lineage>
</organism>
<dbReference type="PANTHER" id="PTHR47551">
    <property type="entry name" value="TUBULIN--TYROSINE LIGASE PBY1-RELATED"/>
    <property type="match status" value="1"/>
</dbReference>
<evidence type="ECO:0000313" key="3">
    <source>
        <dbReference type="Proteomes" id="UP000267251"/>
    </source>
</evidence>
<dbReference type="EMBL" id="KZ987753">
    <property type="protein sequence ID" value="RKP15153.1"/>
    <property type="molecule type" value="Genomic_DNA"/>
</dbReference>
<proteinExistence type="predicted"/>
<dbReference type="GO" id="GO:0016787">
    <property type="term" value="F:hydrolase activity"/>
    <property type="evidence" value="ECO:0007669"/>
    <property type="project" value="InterPro"/>
</dbReference>
<accession>A0A4P9Y7W1</accession>
<dbReference type="InterPro" id="IPR036523">
    <property type="entry name" value="SurE-like_sf"/>
</dbReference>
<gene>
    <name evidence="2" type="ORF">BJ684DRAFT_1250</name>
</gene>
<dbReference type="AlphaFoldDB" id="A0A4P9Y7W1"/>
<keyword evidence="3" id="KW-1185">Reference proteome</keyword>
<feature type="non-terminal residue" evidence="2">
    <location>
        <position position="198"/>
    </location>
</feature>
<dbReference type="Proteomes" id="UP000267251">
    <property type="component" value="Unassembled WGS sequence"/>
</dbReference>
<dbReference type="Gene3D" id="3.40.1210.10">
    <property type="entry name" value="Survival protein SurE-like phosphatase/nucleotidase"/>
    <property type="match status" value="1"/>
</dbReference>
<dbReference type="Pfam" id="PF01975">
    <property type="entry name" value="SurE"/>
    <property type="match status" value="1"/>
</dbReference>
<dbReference type="NCBIfam" id="TIGR00087">
    <property type="entry name" value="surE"/>
    <property type="match status" value="1"/>
</dbReference>
<dbReference type="OrthoDB" id="202825at2759"/>
<feature type="non-terminal residue" evidence="2">
    <location>
        <position position="1"/>
    </location>
</feature>